<accession>A0A1I3WW62</accession>
<reference evidence="3 4" key="1">
    <citation type="submission" date="2016-10" db="EMBL/GenBank/DDBJ databases">
        <authorList>
            <person name="Varghese N."/>
            <person name="Submissions S."/>
        </authorList>
    </citation>
    <scope>NUCLEOTIDE SEQUENCE [LARGE SCALE GENOMIC DNA]</scope>
    <source>
        <strain evidence="3 4">DSM 16392</strain>
    </source>
</reference>
<dbReference type="InterPro" id="IPR045179">
    <property type="entry name" value="YgfZ/GcvT"/>
</dbReference>
<dbReference type="PANTHER" id="PTHR22602:SF0">
    <property type="entry name" value="TRANSFERASE CAF17, MITOCHONDRIAL-RELATED"/>
    <property type="match status" value="1"/>
</dbReference>
<protein>
    <recommendedName>
        <fullName evidence="2">CAF17 C-terminal domain-containing protein</fullName>
    </recommendedName>
</protein>
<keyword evidence="1" id="KW-0809">Transit peptide</keyword>
<keyword evidence="4" id="KW-1185">Reference proteome</keyword>
<evidence type="ECO:0000256" key="1">
    <source>
        <dbReference type="ARBA" id="ARBA00022946"/>
    </source>
</evidence>
<dbReference type="InterPro" id="IPR017703">
    <property type="entry name" value="YgfZ/GCV_T_CS"/>
</dbReference>
<dbReference type="SUPFAM" id="SSF103025">
    <property type="entry name" value="Folate-binding domain"/>
    <property type="match status" value="1"/>
</dbReference>
<dbReference type="EMBL" id="FOSK01000002">
    <property type="protein sequence ID" value="SFK11157.1"/>
    <property type="molecule type" value="Genomic_DNA"/>
</dbReference>
<feature type="domain" description="CAF17 C-terminal" evidence="2">
    <location>
        <begin position="201"/>
        <end position="273"/>
    </location>
</feature>
<dbReference type="NCBIfam" id="TIGR03317">
    <property type="entry name" value="ygfZ_signature"/>
    <property type="match status" value="1"/>
</dbReference>
<sequence>MASQRTILTSRRLVKVFGEDAKEFLQNLVSCDISEIDAISSSFGALLTPQGKILWDFIVFADESTGGFLIDVSTDELDAFAKRLGFYKLRAKVTVEPADETMHVIAEWGDDLPADKPRDPRHADMGVRYIGSGSVEETASQADYHAHRIQLGIPQSGLDFQLADVFPHDTDMDNLNGVAFSKGCFIGQEVVSRMKHRGTARKRIIKVSADSALPAAGSDVLAGEKSVGTLGSSQGNNGLALLRLDRVKTAMDAGMILTSEGVTLTPSIQEWASFNWPSSN</sequence>
<dbReference type="Gene3D" id="3.30.1360.120">
    <property type="entry name" value="Probable tRNA modification gtpase trme, domain 1"/>
    <property type="match status" value="2"/>
</dbReference>
<gene>
    <name evidence="3" type="ORF">SAMN04488518_102197</name>
</gene>
<proteinExistence type="predicted"/>
<dbReference type="Proteomes" id="UP000199598">
    <property type="component" value="Unassembled WGS sequence"/>
</dbReference>
<evidence type="ECO:0000313" key="3">
    <source>
        <dbReference type="EMBL" id="SFK11157.1"/>
    </source>
</evidence>
<dbReference type="PIRSF" id="PIRSF006487">
    <property type="entry name" value="GcvT"/>
    <property type="match status" value="1"/>
</dbReference>
<evidence type="ECO:0000259" key="2">
    <source>
        <dbReference type="Pfam" id="PF25455"/>
    </source>
</evidence>
<organism evidence="3 4">
    <name type="scientific">Pseudovibrio ascidiaceicola</name>
    <dbReference type="NCBI Taxonomy" id="285279"/>
    <lineage>
        <taxon>Bacteria</taxon>
        <taxon>Pseudomonadati</taxon>
        <taxon>Pseudomonadota</taxon>
        <taxon>Alphaproteobacteria</taxon>
        <taxon>Hyphomicrobiales</taxon>
        <taxon>Stappiaceae</taxon>
        <taxon>Pseudovibrio</taxon>
    </lineage>
</organism>
<name>A0A1I3WW62_9HYPH</name>
<dbReference type="PANTHER" id="PTHR22602">
    <property type="entry name" value="TRANSFERASE CAF17, MITOCHONDRIAL-RELATED"/>
    <property type="match status" value="1"/>
</dbReference>
<dbReference type="InterPro" id="IPR027266">
    <property type="entry name" value="TrmE/GcvT-like"/>
</dbReference>
<comment type="caution">
    <text evidence="3">The sequence shown here is derived from an EMBL/GenBank/DDBJ whole genome shotgun (WGS) entry which is preliminary data.</text>
</comment>
<dbReference type="Pfam" id="PF25455">
    <property type="entry name" value="Beta-barrel_CAF17_C"/>
    <property type="match status" value="1"/>
</dbReference>
<dbReference type="InterPro" id="IPR057460">
    <property type="entry name" value="CAF17_C"/>
</dbReference>
<evidence type="ECO:0000313" key="4">
    <source>
        <dbReference type="Proteomes" id="UP000199598"/>
    </source>
</evidence>
<dbReference type="RefSeq" id="WP_093517346.1">
    <property type="nucleotide sequence ID" value="NZ_FOSK01000002.1"/>
</dbReference>